<feature type="chain" id="PRO_5006046939" description="Leucine-rich repeat protein" evidence="1">
    <location>
        <begin position="22"/>
        <end position="1108"/>
    </location>
</feature>
<evidence type="ECO:0008006" key="4">
    <source>
        <dbReference type="Google" id="ProtNLM"/>
    </source>
</evidence>
<dbReference type="EMBL" id="CP012801">
    <property type="protein sequence ID" value="ALJ60464.1"/>
    <property type="molecule type" value="Genomic_DNA"/>
</dbReference>
<dbReference type="PATRIC" id="fig|246787.4.peg.3343"/>
<proteinExistence type="predicted"/>
<dbReference type="AlphaFoldDB" id="A0A0P0FYQ9"/>
<protein>
    <recommendedName>
        <fullName evidence="4">Leucine-rich repeat protein</fullName>
    </recommendedName>
</protein>
<dbReference type="Gene3D" id="3.40.50.12480">
    <property type="match status" value="1"/>
</dbReference>
<dbReference type="RefSeq" id="WP_029426579.1">
    <property type="nucleotide sequence ID" value="NZ_CP012801.1"/>
</dbReference>
<dbReference type="InterPro" id="IPR053139">
    <property type="entry name" value="Surface_bspA-like"/>
</dbReference>
<dbReference type="PANTHER" id="PTHR45661:SF3">
    <property type="entry name" value="IG-LIKE DOMAIN-CONTAINING PROTEIN"/>
    <property type="match status" value="1"/>
</dbReference>
<dbReference type="InterPro" id="IPR026906">
    <property type="entry name" value="LRR_5"/>
</dbReference>
<gene>
    <name evidence="2" type="ORF">BcellWH2_03228</name>
</gene>
<name>A0A0P0FYQ9_9BACE</name>
<accession>A0A0P0FYQ9</accession>
<sequence length="1108" mass="126616">MKTKLLFIYVLCFLFSCGISAQQSQKGWLKIGKAKKTVPIATQSQNTQSAQSRSVEGWQGKKAPAQATRIFYYNNGNEKVYTHKEYYEYDAYGNVTLIEPNINERVIYEYDNKTNGKLLLSETHYVWDYPTQVWKKTQNAANFTTTLNASGIRTAVNKTGIEKATFNEKGYVTYIKENYLYSYGSQQSEMSVTWKDNFPSTISISYREEDDPYDITEISNITPMYGTENFNPYLITEDDWDSNMYDGEDNSFFFNCDATMKEGYGRSINLRIECEHEDATNTFSRTVYILQGDQKTPYYTEKRTLLDSNGSFRYTYTDHDEEYRDTLIVTCNKYGDIIRQEKIETEYNYRYSYLDIYDREYDSNGNLQKTTYTRYNNNDNPEEVWEETYEKRTEEDRNVIEITLSAPGTLESALAALDKPIYALRIIGEMNQDDYYIINQIEQISFVDLSQTTNTSIPTNFLNNKEQVVAIMLPETLKEIQNDAFRYCRSLYSINLPNSIENIGYGAFSYCQIDSLILPESLLSLGDYAFEECEKLVYVELPTKLSTLSAGALSYCKNLQKIVCRMPAPVSANVIYDSDEVFRGINHENCTVVVPAISLASYRADKSWNKFTHYETFEYTPKDWILNGHLLLSDNTRIPGSPDMEINMGGGLIVEGNSPMPIKTLKIHQGEVYDQWGDRSYTNKLPIVISRSNALSAENIELIYTCEPYQWYFVSFPFDVNPANITVDNNALYVIRYYDGAARAQYGAGSSWQDVPNGEILRAGEGYIIQFNQKVTQFTVSAVHNANKDTFFSNSSRKITLNEYNSEYAHNRSWNLIGNPYPCYFNIKSMECSAPIIVQNGRGYSAYSPVDDHYALSPMQAFFIQKPLDLENITFQPEGRQGDGAIVTKEGYTRSINSERTVYNITLGNKIYTDKTRFVITPNASIKYDFGKDASKFMSEDKEVVQLFTIENGVQYAINERPLEKGVIQLGVYIGKKGEYTFNMGENIPLEGDIILIDKQENKEIDLKNESYSFDAEAGTYADRFEIHLSIVPTDIQTETEADSPRVIPGYNKITVKADTGDDIKIYAITGQLLRQVIATQSETEIAIGNGAYIVTVKDKAFKTIVLK</sequence>
<dbReference type="SUPFAM" id="SSF52058">
    <property type="entry name" value="L domain-like"/>
    <property type="match status" value="1"/>
</dbReference>
<dbReference type="InterPro" id="IPR032675">
    <property type="entry name" value="LRR_dom_sf"/>
</dbReference>
<dbReference type="KEGG" id="bcel:BcellWH2_03228"/>
<evidence type="ECO:0000313" key="2">
    <source>
        <dbReference type="EMBL" id="ALJ60464.1"/>
    </source>
</evidence>
<keyword evidence="1" id="KW-0732">Signal</keyword>
<reference evidence="2 3" key="1">
    <citation type="journal article" date="2015" name="Science">
        <title>Genetic determinants of in vivo fitness and diet responsiveness in multiple human gut Bacteroides.</title>
        <authorList>
            <person name="Wu M."/>
            <person name="McNulty N.P."/>
            <person name="Rodionov D.A."/>
            <person name="Khoroshkin M.S."/>
            <person name="Griffin N.W."/>
            <person name="Cheng J."/>
            <person name="Latreille P."/>
            <person name="Kerstetter R.A."/>
            <person name="Terrapon N."/>
            <person name="Henrissat B."/>
            <person name="Osterman A.L."/>
            <person name="Gordon J.I."/>
        </authorList>
    </citation>
    <scope>NUCLEOTIDE SEQUENCE [LARGE SCALE GENOMIC DNA]</scope>
    <source>
        <strain evidence="2 3">WH2</strain>
    </source>
</reference>
<dbReference type="Gene3D" id="3.80.10.10">
    <property type="entry name" value="Ribonuclease Inhibitor"/>
    <property type="match status" value="1"/>
</dbReference>
<organism evidence="2 3">
    <name type="scientific">Bacteroides cellulosilyticus</name>
    <dbReference type="NCBI Taxonomy" id="246787"/>
    <lineage>
        <taxon>Bacteria</taxon>
        <taxon>Pseudomonadati</taxon>
        <taxon>Bacteroidota</taxon>
        <taxon>Bacteroidia</taxon>
        <taxon>Bacteroidales</taxon>
        <taxon>Bacteroidaceae</taxon>
        <taxon>Bacteroides</taxon>
    </lineage>
</organism>
<dbReference type="PANTHER" id="PTHR45661">
    <property type="entry name" value="SURFACE ANTIGEN"/>
    <property type="match status" value="1"/>
</dbReference>
<evidence type="ECO:0000313" key="3">
    <source>
        <dbReference type="Proteomes" id="UP000061809"/>
    </source>
</evidence>
<dbReference type="Proteomes" id="UP000061809">
    <property type="component" value="Chromosome"/>
</dbReference>
<dbReference type="Pfam" id="PF13306">
    <property type="entry name" value="LRR_5"/>
    <property type="match status" value="1"/>
</dbReference>
<evidence type="ECO:0000256" key="1">
    <source>
        <dbReference type="SAM" id="SignalP"/>
    </source>
</evidence>
<feature type="signal peptide" evidence="1">
    <location>
        <begin position="1"/>
        <end position="21"/>
    </location>
</feature>
<dbReference type="PROSITE" id="PS51257">
    <property type="entry name" value="PROKAR_LIPOPROTEIN"/>
    <property type="match status" value="1"/>
</dbReference>